<sequence>MQIAVLEWDGPNDPDNPINWPKWQRYWHIIPPAIISFTATLGASIYTPSYPSIQEIFEQSSTVALLPLSLYVLALGFGPLIAAPLSETYGRYIVYTISTPVAAIFTIGAGFSQNIYSLCILRFLAGMAFSPSLAIGTGSVGDLTVPERRAVSSTLYIMSPFLGPSFGPVLGSIVTVKMSWRWTQWTLIFFAVLSMVVTFFSKETYKSVILSRRAKQRNIELPPGPSTLTKLRLFLTITLVRPLHMLFTEPIVAFFSLYTGFNFSVIFGFMAAYPYVFRSIYDFGTIPSGLIFLAIGFGGSMAVPTVLLCDHYCYQPRVRESKAAGKNGAIAPEHRLYPAMIGCFGLPAALFWFAWTARPSISWWSPVIASIPFAWGNSTIFISATAYLLDTYQALYGASAMAANALVRYTLGAALPLFTLQMYKGLGTDWATSLLGFVSVLCIPIPWVLFFYGPAIRSRSSYETIRVSA</sequence>
<dbReference type="AlphaFoldDB" id="A0A6A5RR10"/>
<feature type="domain" description="Major facilitator superfamily (MFS) profile" evidence="7">
    <location>
        <begin position="28"/>
        <end position="457"/>
    </location>
</feature>
<feature type="transmembrane region" description="Helical" evidence="6">
    <location>
        <begin position="115"/>
        <end position="135"/>
    </location>
</feature>
<feature type="transmembrane region" description="Helical" evidence="6">
    <location>
        <begin position="289"/>
        <end position="314"/>
    </location>
</feature>
<dbReference type="OrthoDB" id="3936150at2759"/>
<keyword evidence="5 6" id="KW-0472">Membrane</keyword>
<dbReference type="FunFam" id="1.20.1250.20:FF:000082">
    <property type="entry name" value="MFS multidrug transporter, putative"/>
    <property type="match status" value="1"/>
</dbReference>
<feature type="transmembrane region" description="Helical" evidence="6">
    <location>
        <begin position="396"/>
        <end position="418"/>
    </location>
</feature>
<accession>A0A6A5RR10</accession>
<dbReference type="SUPFAM" id="SSF103473">
    <property type="entry name" value="MFS general substrate transporter"/>
    <property type="match status" value="1"/>
</dbReference>
<evidence type="ECO:0000313" key="8">
    <source>
        <dbReference type="EMBL" id="KAF1929608.1"/>
    </source>
</evidence>
<keyword evidence="4 6" id="KW-1133">Transmembrane helix</keyword>
<evidence type="ECO:0000313" key="9">
    <source>
        <dbReference type="Proteomes" id="UP000800082"/>
    </source>
</evidence>
<feature type="transmembrane region" description="Helical" evidence="6">
    <location>
        <begin position="155"/>
        <end position="176"/>
    </location>
</feature>
<dbReference type="GeneID" id="54353422"/>
<feature type="transmembrane region" description="Helical" evidence="6">
    <location>
        <begin position="66"/>
        <end position="85"/>
    </location>
</feature>
<keyword evidence="3 6" id="KW-0812">Transmembrane</keyword>
<dbReference type="EMBL" id="ML978965">
    <property type="protein sequence ID" value="KAF1929608.1"/>
    <property type="molecule type" value="Genomic_DNA"/>
</dbReference>
<dbReference type="PANTHER" id="PTHR23502">
    <property type="entry name" value="MAJOR FACILITATOR SUPERFAMILY"/>
    <property type="match status" value="1"/>
</dbReference>
<gene>
    <name evidence="8" type="ORF">M421DRAFT_60157</name>
</gene>
<feature type="transmembrane region" description="Helical" evidence="6">
    <location>
        <begin position="182"/>
        <end position="200"/>
    </location>
</feature>
<comment type="similarity">
    <text evidence="2">Belongs to the major facilitator superfamily.</text>
</comment>
<evidence type="ECO:0000256" key="1">
    <source>
        <dbReference type="ARBA" id="ARBA00004141"/>
    </source>
</evidence>
<feature type="transmembrane region" description="Helical" evidence="6">
    <location>
        <begin position="430"/>
        <end position="452"/>
    </location>
</feature>
<dbReference type="PROSITE" id="PS50850">
    <property type="entry name" value="MFS"/>
    <property type="match status" value="1"/>
</dbReference>
<evidence type="ECO:0000256" key="2">
    <source>
        <dbReference type="ARBA" id="ARBA00008335"/>
    </source>
</evidence>
<dbReference type="InterPro" id="IPR020846">
    <property type="entry name" value="MFS_dom"/>
</dbReference>
<dbReference type="InterPro" id="IPR011701">
    <property type="entry name" value="MFS"/>
</dbReference>
<feature type="transmembrane region" description="Helical" evidence="6">
    <location>
        <begin position="367"/>
        <end position="389"/>
    </location>
</feature>
<comment type="subcellular location">
    <subcellularLocation>
        <location evidence="1">Membrane</location>
        <topology evidence="1">Multi-pass membrane protein</topology>
    </subcellularLocation>
</comment>
<evidence type="ECO:0000259" key="7">
    <source>
        <dbReference type="PROSITE" id="PS50850"/>
    </source>
</evidence>
<dbReference type="RefSeq" id="XP_033449856.1">
    <property type="nucleotide sequence ID" value="XM_033595755.1"/>
</dbReference>
<name>A0A6A5RR10_9PLEO</name>
<evidence type="ECO:0000256" key="6">
    <source>
        <dbReference type="SAM" id="Phobius"/>
    </source>
</evidence>
<feature type="transmembrane region" description="Helical" evidence="6">
    <location>
        <begin position="26"/>
        <end position="46"/>
    </location>
</feature>
<protein>
    <submittedName>
        <fullName evidence="8">Putative bicyclomycin resistance protein</fullName>
    </submittedName>
</protein>
<reference evidence="8" key="1">
    <citation type="journal article" date="2020" name="Stud. Mycol.">
        <title>101 Dothideomycetes genomes: a test case for predicting lifestyles and emergence of pathogens.</title>
        <authorList>
            <person name="Haridas S."/>
            <person name="Albert R."/>
            <person name="Binder M."/>
            <person name="Bloem J."/>
            <person name="Labutti K."/>
            <person name="Salamov A."/>
            <person name="Andreopoulos B."/>
            <person name="Baker S."/>
            <person name="Barry K."/>
            <person name="Bills G."/>
            <person name="Bluhm B."/>
            <person name="Cannon C."/>
            <person name="Castanera R."/>
            <person name="Culley D."/>
            <person name="Daum C."/>
            <person name="Ezra D."/>
            <person name="Gonzalez J."/>
            <person name="Henrissat B."/>
            <person name="Kuo A."/>
            <person name="Liang C."/>
            <person name="Lipzen A."/>
            <person name="Lutzoni F."/>
            <person name="Magnuson J."/>
            <person name="Mondo S."/>
            <person name="Nolan M."/>
            <person name="Ohm R."/>
            <person name="Pangilinan J."/>
            <person name="Park H.-J."/>
            <person name="Ramirez L."/>
            <person name="Alfaro M."/>
            <person name="Sun H."/>
            <person name="Tritt A."/>
            <person name="Yoshinaga Y."/>
            <person name="Zwiers L.-H."/>
            <person name="Turgeon B."/>
            <person name="Goodwin S."/>
            <person name="Spatafora J."/>
            <person name="Crous P."/>
            <person name="Grigoriev I."/>
        </authorList>
    </citation>
    <scope>NUCLEOTIDE SEQUENCE</scope>
    <source>
        <strain evidence="8">CBS 183.55</strain>
    </source>
</reference>
<feature type="transmembrane region" description="Helical" evidence="6">
    <location>
        <begin position="335"/>
        <end position="355"/>
    </location>
</feature>
<proteinExistence type="inferred from homology"/>
<organism evidence="8 9">
    <name type="scientific">Didymella exigua CBS 183.55</name>
    <dbReference type="NCBI Taxonomy" id="1150837"/>
    <lineage>
        <taxon>Eukaryota</taxon>
        <taxon>Fungi</taxon>
        <taxon>Dikarya</taxon>
        <taxon>Ascomycota</taxon>
        <taxon>Pezizomycotina</taxon>
        <taxon>Dothideomycetes</taxon>
        <taxon>Pleosporomycetidae</taxon>
        <taxon>Pleosporales</taxon>
        <taxon>Pleosporineae</taxon>
        <taxon>Didymellaceae</taxon>
        <taxon>Didymella</taxon>
    </lineage>
</organism>
<dbReference type="Proteomes" id="UP000800082">
    <property type="component" value="Unassembled WGS sequence"/>
</dbReference>
<dbReference type="PANTHER" id="PTHR23502:SF38">
    <property type="entry name" value="POLYAMINE TRANSPORTER 4"/>
    <property type="match status" value="1"/>
</dbReference>
<dbReference type="GO" id="GO:0015606">
    <property type="term" value="F:spermidine transmembrane transporter activity"/>
    <property type="evidence" value="ECO:0007669"/>
    <property type="project" value="TreeGrafter"/>
</dbReference>
<feature type="transmembrane region" description="Helical" evidence="6">
    <location>
        <begin position="92"/>
        <end position="109"/>
    </location>
</feature>
<dbReference type="Gene3D" id="1.20.1250.20">
    <property type="entry name" value="MFS general substrate transporter like domains"/>
    <property type="match status" value="1"/>
</dbReference>
<evidence type="ECO:0000256" key="4">
    <source>
        <dbReference type="ARBA" id="ARBA00022989"/>
    </source>
</evidence>
<evidence type="ECO:0000256" key="5">
    <source>
        <dbReference type="ARBA" id="ARBA00023136"/>
    </source>
</evidence>
<dbReference type="Pfam" id="PF07690">
    <property type="entry name" value="MFS_1"/>
    <property type="match status" value="1"/>
</dbReference>
<dbReference type="GO" id="GO:0000297">
    <property type="term" value="F:spermine transmembrane transporter activity"/>
    <property type="evidence" value="ECO:0007669"/>
    <property type="project" value="TreeGrafter"/>
</dbReference>
<evidence type="ECO:0000256" key="3">
    <source>
        <dbReference type="ARBA" id="ARBA00022692"/>
    </source>
</evidence>
<dbReference type="InterPro" id="IPR036259">
    <property type="entry name" value="MFS_trans_sf"/>
</dbReference>
<feature type="transmembrane region" description="Helical" evidence="6">
    <location>
        <begin position="251"/>
        <end position="277"/>
    </location>
</feature>
<dbReference type="GO" id="GO:0005886">
    <property type="term" value="C:plasma membrane"/>
    <property type="evidence" value="ECO:0007669"/>
    <property type="project" value="TreeGrafter"/>
</dbReference>
<dbReference type="CDD" id="cd17323">
    <property type="entry name" value="MFS_Tpo1_MDR_like"/>
    <property type="match status" value="1"/>
</dbReference>
<keyword evidence="9" id="KW-1185">Reference proteome</keyword>